<sequence>MVQSAVSRLQKKPPNVLSYIFLYGTDTAVISGKSINMLLKVKFKTQQKFVRVTEPTLNSFLNNESERHPNEESPNSSFAESCDSRDTDILSQSSSSQHAEEEAKAHCSDESAIKQKMQVTFQYRPRFIQDPEKCGDVLTEFPRFKDVKGLIEQDFTQLFGRVISAKFLERWPTAFKHKIVSQSKCLHPSPDLQELIDAAESAVNDGIGNDAVWDHDLAGILLLLHLIPPAAQGRKRPGKMSAFQAEKHVAVFLKTGNSVQEHL</sequence>
<gene>
    <name evidence="1" type="ORF">DPEC_G00248210</name>
</gene>
<name>A0ACC2FWR2_DALPE</name>
<dbReference type="EMBL" id="CM055748">
    <property type="protein sequence ID" value="KAJ7995787.1"/>
    <property type="molecule type" value="Genomic_DNA"/>
</dbReference>
<comment type="caution">
    <text evidence="1">The sequence shown here is derived from an EMBL/GenBank/DDBJ whole genome shotgun (WGS) entry which is preliminary data.</text>
</comment>
<keyword evidence="2" id="KW-1185">Reference proteome</keyword>
<evidence type="ECO:0000313" key="1">
    <source>
        <dbReference type="EMBL" id="KAJ7995787.1"/>
    </source>
</evidence>
<organism evidence="1 2">
    <name type="scientific">Dallia pectoralis</name>
    <name type="common">Alaska blackfish</name>
    <dbReference type="NCBI Taxonomy" id="75939"/>
    <lineage>
        <taxon>Eukaryota</taxon>
        <taxon>Metazoa</taxon>
        <taxon>Chordata</taxon>
        <taxon>Craniata</taxon>
        <taxon>Vertebrata</taxon>
        <taxon>Euteleostomi</taxon>
        <taxon>Actinopterygii</taxon>
        <taxon>Neopterygii</taxon>
        <taxon>Teleostei</taxon>
        <taxon>Protacanthopterygii</taxon>
        <taxon>Esociformes</taxon>
        <taxon>Umbridae</taxon>
        <taxon>Dallia</taxon>
    </lineage>
</organism>
<evidence type="ECO:0000313" key="2">
    <source>
        <dbReference type="Proteomes" id="UP001157502"/>
    </source>
</evidence>
<proteinExistence type="predicted"/>
<dbReference type="Proteomes" id="UP001157502">
    <property type="component" value="Chromosome 21"/>
</dbReference>
<reference evidence="1" key="1">
    <citation type="submission" date="2021-05" db="EMBL/GenBank/DDBJ databases">
        <authorList>
            <person name="Pan Q."/>
            <person name="Jouanno E."/>
            <person name="Zahm M."/>
            <person name="Klopp C."/>
            <person name="Cabau C."/>
            <person name="Louis A."/>
            <person name="Berthelot C."/>
            <person name="Parey E."/>
            <person name="Roest Crollius H."/>
            <person name="Montfort J."/>
            <person name="Robinson-Rechavi M."/>
            <person name="Bouchez O."/>
            <person name="Lampietro C."/>
            <person name="Lopez Roques C."/>
            <person name="Donnadieu C."/>
            <person name="Postlethwait J."/>
            <person name="Bobe J."/>
            <person name="Dillon D."/>
            <person name="Chandos A."/>
            <person name="von Hippel F."/>
            <person name="Guiguen Y."/>
        </authorList>
    </citation>
    <scope>NUCLEOTIDE SEQUENCE</scope>
    <source>
        <strain evidence="1">YG-Jan2019</strain>
    </source>
</reference>
<protein>
    <submittedName>
        <fullName evidence="1">Uncharacterized protein</fullName>
    </submittedName>
</protein>
<accession>A0ACC2FWR2</accession>